<keyword evidence="5 10" id="KW-0812">Transmembrane</keyword>
<dbReference type="SUPFAM" id="SSF103473">
    <property type="entry name" value="MFS general substrate transporter"/>
    <property type="match status" value="1"/>
</dbReference>
<feature type="transmembrane region" description="Helical" evidence="10">
    <location>
        <begin position="194"/>
        <end position="213"/>
    </location>
</feature>
<gene>
    <name evidence="11" type="ORF">DL764_000050</name>
</gene>
<feature type="region of interest" description="Disordered" evidence="9">
    <location>
        <begin position="1"/>
        <end position="41"/>
    </location>
</feature>
<feature type="transmembrane region" description="Helical" evidence="10">
    <location>
        <begin position="92"/>
        <end position="112"/>
    </location>
</feature>
<evidence type="ECO:0000256" key="10">
    <source>
        <dbReference type="SAM" id="Phobius"/>
    </source>
</evidence>
<evidence type="ECO:0000313" key="11">
    <source>
        <dbReference type="EMBL" id="RYP11396.1"/>
    </source>
</evidence>
<dbReference type="EMBL" id="QJNU01000002">
    <property type="protein sequence ID" value="RYP11396.1"/>
    <property type="molecule type" value="Genomic_DNA"/>
</dbReference>
<evidence type="ECO:0000256" key="6">
    <source>
        <dbReference type="ARBA" id="ARBA00022989"/>
    </source>
</evidence>
<feature type="transmembrane region" description="Helical" evidence="10">
    <location>
        <begin position="119"/>
        <end position="139"/>
    </location>
</feature>
<dbReference type="GO" id="GO:0022857">
    <property type="term" value="F:transmembrane transporter activity"/>
    <property type="evidence" value="ECO:0007669"/>
    <property type="project" value="InterPro"/>
</dbReference>
<evidence type="ECO:0000256" key="8">
    <source>
        <dbReference type="ARBA" id="ARBA00039330"/>
    </source>
</evidence>
<feature type="transmembrane region" description="Helical" evidence="10">
    <location>
        <begin position="342"/>
        <end position="360"/>
    </location>
</feature>
<name>A0A4Q4TV33_9PEZI</name>
<feature type="transmembrane region" description="Helical" evidence="10">
    <location>
        <begin position="553"/>
        <end position="571"/>
    </location>
</feature>
<protein>
    <recommendedName>
        <fullName evidence="8">Probable transporter MCH1</fullName>
    </recommendedName>
</protein>
<dbReference type="Pfam" id="PF07690">
    <property type="entry name" value="MFS_1"/>
    <property type="match status" value="1"/>
</dbReference>
<feature type="transmembrane region" description="Helical" evidence="10">
    <location>
        <begin position="437"/>
        <end position="455"/>
    </location>
</feature>
<feature type="transmembrane region" description="Helical" evidence="10">
    <location>
        <begin position="159"/>
        <end position="182"/>
    </location>
</feature>
<dbReference type="Gene3D" id="1.20.1250.20">
    <property type="entry name" value="MFS general substrate transporter like domains"/>
    <property type="match status" value="1"/>
</dbReference>
<keyword evidence="3" id="KW-0813">Transport</keyword>
<evidence type="ECO:0000256" key="4">
    <source>
        <dbReference type="ARBA" id="ARBA00022554"/>
    </source>
</evidence>
<comment type="subcellular location">
    <subcellularLocation>
        <location evidence="1">Vacuole membrane</location>
        <topology evidence="1">Multi-pass membrane protein</topology>
    </subcellularLocation>
</comment>
<evidence type="ECO:0000256" key="5">
    <source>
        <dbReference type="ARBA" id="ARBA00022692"/>
    </source>
</evidence>
<evidence type="ECO:0000313" key="12">
    <source>
        <dbReference type="Proteomes" id="UP000293360"/>
    </source>
</evidence>
<dbReference type="PANTHER" id="PTHR21576">
    <property type="entry name" value="UNCHARACTERIZED NODULIN-LIKE PROTEIN"/>
    <property type="match status" value="1"/>
</dbReference>
<dbReference type="AlphaFoldDB" id="A0A4Q4TV33"/>
<reference evidence="11 12" key="1">
    <citation type="submission" date="2018-06" db="EMBL/GenBank/DDBJ databases">
        <title>Complete Genomes of Monosporascus.</title>
        <authorList>
            <person name="Robinson A.J."/>
            <person name="Natvig D.O."/>
        </authorList>
    </citation>
    <scope>NUCLEOTIDE SEQUENCE [LARGE SCALE GENOMIC DNA]</scope>
    <source>
        <strain evidence="11 12">CBS 110550</strain>
    </source>
</reference>
<sequence>MATATPSSSTESTLTPLLRSQSSSTLGSASSGSSFSHASPSRSLRRKNQALRASAFVTSVVAALGGGAVTAFSLYGHLFQSRLHYSQFQVNGIASAMSISLYIPVPVIGYLCDRVGPGPLSLMSAMLLGGGYGLAAGLYQKGVTELGLSGNPNPSTFPAMVLAFVAIGAGTASIYLSAITTCAKNFGRSKYRGLMMVAPIASFGLSGMLFSQVGSRVLYEEQPDGTKGDVNVFHFFLFLSIVLSIVGFVGAFTLRIVDEQDLIDGAVEELERSGLLEGSEIFRRRAERGYGAIDRVTAEDGDAANSEPLKDDDDSDDDDNARLKKTWLLNAETRRFLSDRTMWWFAVGFWLVIGPGEAFMNNLGTVIGTLYSPSSVSSGTSAATHVSIMATVSTVARLLAASLSDLLSPSPHNQYVQTGAPTSSIPLLKRKLSVSRIALFLAAAIILSIGTLVLASGATQEHGERFWIVSGSIGAGYGAVFSLTPIIITMIWGVENFGTNFGIVALTPALGSTMWGLIYSAEYQAGARDSPSLADGNNDDVFCYGKQCYTSTFWAMTLSVWAGALMILWAWKGRDGWARRGVVV</sequence>
<dbReference type="InterPro" id="IPR036259">
    <property type="entry name" value="MFS_trans_sf"/>
</dbReference>
<proteinExistence type="inferred from homology"/>
<evidence type="ECO:0000256" key="2">
    <source>
        <dbReference type="ARBA" id="ARBA00008335"/>
    </source>
</evidence>
<evidence type="ECO:0000256" key="7">
    <source>
        <dbReference type="ARBA" id="ARBA00023136"/>
    </source>
</evidence>
<organism evidence="11 12">
    <name type="scientific">Monosporascus ibericus</name>
    <dbReference type="NCBI Taxonomy" id="155417"/>
    <lineage>
        <taxon>Eukaryota</taxon>
        <taxon>Fungi</taxon>
        <taxon>Dikarya</taxon>
        <taxon>Ascomycota</taxon>
        <taxon>Pezizomycotina</taxon>
        <taxon>Sordariomycetes</taxon>
        <taxon>Xylariomycetidae</taxon>
        <taxon>Xylariales</taxon>
        <taxon>Xylariales incertae sedis</taxon>
        <taxon>Monosporascus</taxon>
    </lineage>
</organism>
<keyword evidence="6 10" id="KW-1133">Transmembrane helix</keyword>
<keyword evidence="7 10" id="KW-0472">Membrane</keyword>
<comment type="caution">
    <text evidence="11">The sequence shown here is derived from an EMBL/GenBank/DDBJ whole genome shotgun (WGS) entry which is preliminary data.</text>
</comment>
<keyword evidence="12" id="KW-1185">Reference proteome</keyword>
<evidence type="ECO:0000256" key="1">
    <source>
        <dbReference type="ARBA" id="ARBA00004128"/>
    </source>
</evidence>
<evidence type="ECO:0000256" key="3">
    <source>
        <dbReference type="ARBA" id="ARBA00022448"/>
    </source>
</evidence>
<dbReference type="InterPro" id="IPR011701">
    <property type="entry name" value="MFS"/>
</dbReference>
<feature type="transmembrane region" description="Helical" evidence="10">
    <location>
        <begin position="233"/>
        <end position="254"/>
    </location>
</feature>
<dbReference type="STRING" id="155417.A0A4Q4TV33"/>
<dbReference type="PANTHER" id="PTHR21576:SF45">
    <property type="entry name" value="TRANSPORTER MCH1-RELATED"/>
    <property type="match status" value="1"/>
</dbReference>
<dbReference type="GO" id="GO:0000329">
    <property type="term" value="C:fungal-type vacuole membrane"/>
    <property type="evidence" value="ECO:0007669"/>
    <property type="project" value="TreeGrafter"/>
</dbReference>
<comment type="similarity">
    <text evidence="2">Belongs to the major facilitator superfamily.</text>
</comment>
<dbReference type="Proteomes" id="UP000293360">
    <property type="component" value="Unassembled WGS sequence"/>
</dbReference>
<keyword evidence="4" id="KW-0926">Vacuole</keyword>
<evidence type="ECO:0000256" key="9">
    <source>
        <dbReference type="SAM" id="MobiDB-lite"/>
    </source>
</evidence>
<feature type="transmembrane region" description="Helical" evidence="10">
    <location>
        <begin position="501"/>
        <end position="521"/>
    </location>
</feature>
<feature type="transmembrane region" description="Helical" evidence="10">
    <location>
        <begin position="467"/>
        <end position="494"/>
    </location>
</feature>
<feature type="transmembrane region" description="Helical" evidence="10">
    <location>
        <begin position="50"/>
        <end position="72"/>
    </location>
</feature>
<dbReference type="OrthoDB" id="199930at2759"/>
<accession>A0A4Q4TV33</accession>